<keyword evidence="9" id="KW-0547">Nucleotide-binding</keyword>
<dbReference type="PANTHER" id="PTHR32309">
    <property type="entry name" value="TYROSINE-PROTEIN KINASE"/>
    <property type="match status" value="1"/>
</dbReference>
<dbReference type="AlphaFoldDB" id="A0A1M5HF77"/>
<evidence type="ECO:0000259" key="19">
    <source>
        <dbReference type="Pfam" id="PF13614"/>
    </source>
</evidence>
<comment type="similarity">
    <text evidence="2">Belongs to the CpsD/CapB family.</text>
</comment>
<feature type="transmembrane region" description="Helical" evidence="17">
    <location>
        <begin position="32"/>
        <end position="50"/>
    </location>
</feature>
<evidence type="ECO:0000313" key="22">
    <source>
        <dbReference type="Proteomes" id="UP000184520"/>
    </source>
</evidence>
<feature type="domain" description="AAA" evidence="19">
    <location>
        <begin position="543"/>
        <end position="704"/>
    </location>
</feature>
<protein>
    <recommendedName>
        <fullName evidence="4">non-specific protein-tyrosine kinase</fullName>
        <ecNumber evidence="4">2.7.10.2</ecNumber>
    </recommendedName>
</protein>
<dbReference type="STRING" id="634436.SAMN05216361_1447"/>
<evidence type="ECO:0000259" key="20">
    <source>
        <dbReference type="Pfam" id="PF13807"/>
    </source>
</evidence>
<dbReference type="InterPro" id="IPR032807">
    <property type="entry name" value="GNVR"/>
</dbReference>
<proteinExistence type="inferred from homology"/>
<keyword evidence="14" id="KW-0829">Tyrosine-protein kinase</keyword>
<evidence type="ECO:0000256" key="11">
    <source>
        <dbReference type="ARBA" id="ARBA00022840"/>
    </source>
</evidence>
<gene>
    <name evidence="21" type="ORF">SAMN05216361_1447</name>
</gene>
<name>A0A1M5HF77_9ALTE</name>
<evidence type="ECO:0000256" key="10">
    <source>
        <dbReference type="ARBA" id="ARBA00022777"/>
    </source>
</evidence>
<keyword evidence="7" id="KW-0808">Transferase</keyword>
<keyword evidence="12 17" id="KW-1133">Transmembrane helix</keyword>
<feature type="domain" description="Tyrosine-protein kinase G-rich" evidence="20">
    <location>
        <begin position="399"/>
        <end position="474"/>
    </location>
</feature>
<dbReference type="RefSeq" id="WP_073320030.1">
    <property type="nucleotide sequence ID" value="NZ_FQWD01000002.1"/>
</dbReference>
<keyword evidence="5" id="KW-1003">Cell membrane</keyword>
<keyword evidence="11" id="KW-0067">ATP-binding</keyword>
<evidence type="ECO:0000256" key="17">
    <source>
        <dbReference type="SAM" id="Phobius"/>
    </source>
</evidence>
<dbReference type="InterPro" id="IPR025669">
    <property type="entry name" value="AAA_dom"/>
</dbReference>
<dbReference type="InterPro" id="IPR027417">
    <property type="entry name" value="P-loop_NTPase"/>
</dbReference>
<comment type="subcellular location">
    <subcellularLocation>
        <location evidence="1">Cell inner membrane</location>
        <topology evidence="1">Multi-pass membrane protein</topology>
    </subcellularLocation>
</comment>
<feature type="transmembrane region" description="Helical" evidence="17">
    <location>
        <begin position="452"/>
        <end position="472"/>
    </location>
</feature>
<accession>A0A1M5HF77</accession>
<dbReference type="EC" id="2.7.10.2" evidence="4"/>
<dbReference type="InterPro" id="IPR005702">
    <property type="entry name" value="Wzc-like_C"/>
</dbReference>
<dbReference type="GO" id="GO:0005524">
    <property type="term" value="F:ATP binding"/>
    <property type="evidence" value="ECO:0007669"/>
    <property type="project" value="UniProtKB-KW"/>
</dbReference>
<evidence type="ECO:0000256" key="13">
    <source>
        <dbReference type="ARBA" id="ARBA00023136"/>
    </source>
</evidence>
<dbReference type="Gene3D" id="3.40.50.300">
    <property type="entry name" value="P-loop containing nucleotide triphosphate hydrolases"/>
    <property type="match status" value="1"/>
</dbReference>
<dbReference type="InterPro" id="IPR003856">
    <property type="entry name" value="LPS_length_determ_N"/>
</dbReference>
<evidence type="ECO:0000256" key="4">
    <source>
        <dbReference type="ARBA" id="ARBA00011903"/>
    </source>
</evidence>
<evidence type="ECO:0000256" key="14">
    <source>
        <dbReference type="ARBA" id="ARBA00023137"/>
    </source>
</evidence>
<feature type="domain" description="Polysaccharide chain length determinant N-terminal" evidence="18">
    <location>
        <begin position="16"/>
        <end position="107"/>
    </location>
</feature>
<keyword evidence="10" id="KW-0418">Kinase</keyword>
<dbReference type="PANTHER" id="PTHR32309:SF13">
    <property type="entry name" value="FERRIC ENTEROBACTIN TRANSPORT PROTEIN FEPE"/>
    <property type="match status" value="1"/>
</dbReference>
<evidence type="ECO:0000256" key="5">
    <source>
        <dbReference type="ARBA" id="ARBA00022475"/>
    </source>
</evidence>
<evidence type="ECO:0000256" key="2">
    <source>
        <dbReference type="ARBA" id="ARBA00007316"/>
    </source>
</evidence>
<organism evidence="21 22">
    <name type="scientific">Marisediminitalea aggregata</name>
    <dbReference type="NCBI Taxonomy" id="634436"/>
    <lineage>
        <taxon>Bacteria</taxon>
        <taxon>Pseudomonadati</taxon>
        <taxon>Pseudomonadota</taxon>
        <taxon>Gammaproteobacteria</taxon>
        <taxon>Alteromonadales</taxon>
        <taxon>Alteromonadaceae</taxon>
        <taxon>Marisediminitalea</taxon>
    </lineage>
</organism>
<evidence type="ECO:0000256" key="3">
    <source>
        <dbReference type="ARBA" id="ARBA00008883"/>
    </source>
</evidence>
<evidence type="ECO:0000313" key="21">
    <source>
        <dbReference type="EMBL" id="SHG14604.1"/>
    </source>
</evidence>
<keyword evidence="22" id="KW-1185">Reference proteome</keyword>
<evidence type="ECO:0000256" key="9">
    <source>
        <dbReference type="ARBA" id="ARBA00022741"/>
    </source>
</evidence>
<dbReference type="Pfam" id="PF13807">
    <property type="entry name" value="GNVR"/>
    <property type="match status" value="1"/>
</dbReference>
<dbReference type="OrthoDB" id="9775724at2"/>
<evidence type="ECO:0000256" key="1">
    <source>
        <dbReference type="ARBA" id="ARBA00004429"/>
    </source>
</evidence>
<keyword evidence="6" id="KW-0997">Cell inner membrane</keyword>
<dbReference type="Pfam" id="PF13614">
    <property type="entry name" value="AAA_31"/>
    <property type="match status" value="1"/>
</dbReference>
<keyword evidence="8 17" id="KW-0812">Transmembrane</keyword>
<comment type="catalytic activity">
    <reaction evidence="15">
        <text>L-tyrosyl-[protein] + ATP = O-phospho-L-tyrosyl-[protein] + ADP + H(+)</text>
        <dbReference type="Rhea" id="RHEA:10596"/>
        <dbReference type="Rhea" id="RHEA-COMP:10136"/>
        <dbReference type="Rhea" id="RHEA-COMP:20101"/>
        <dbReference type="ChEBI" id="CHEBI:15378"/>
        <dbReference type="ChEBI" id="CHEBI:30616"/>
        <dbReference type="ChEBI" id="CHEBI:46858"/>
        <dbReference type="ChEBI" id="CHEBI:61978"/>
        <dbReference type="ChEBI" id="CHEBI:456216"/>
        <dbReference type="EC" id="2.7.10.2"/>
    </reaction>
</comment>
<dbReference type="CDD" id="cd05387">
    <property type="entry name" value="BY-kinase"/>
    <property type="match status" value="1"/>
</dbReference>
<dbReference type="InterPro" id="IPR050445">
    <property type="entry name" value="Bact_polysacc_biosynth/exp"/>
</dbReference>
<feature type="coiled-coil region" evidence="16">
    <location>
        <begin position="221"/>
        <end position="331"/>
    </location>
</feature>
<evidence type="ECO:0000256" key="7">
    <source>
        <dbReference type="ARBA" id="ARBA00022679"/>
    </source>
</evidence>
<dbReference type="GO" id="GO:0005886">
    <property type="term" value="C:plasma membrane"/>
    <property type="evidence" value="ECO:0007669"/>
    <property type="project" value="UniProtKB-SubCell"/>
</dbReference>
<dbReference type="Pfam" id="PF02706">
    <property type="entry name" value="Wzz"/>
    <property type="match status" value="1"/>
</dbReference>
<evidence type="ECO:0000256" key="8">
    <source>
        <dbReference type="ARBA" id="ARBA00022692"/>
    </source>
</evidence>
<dbReference type="EMBL" id="FQWD01000002">
    <property type="protein sequence ID" value="SHG14604.1"/>
    <property type="molecule type" value="Genomic_DNA"/>
</dbReference>
<keyword evidence="16" id="KW-0175">Coiled coil</keyword>
<evidence type="ECO:0000259" key="18">
    <source>
        <dbReference type="Pfam" id="PF02706"/>
    </source>
</evidence>
<comment type="similarity">
    <text evidence="3">Belongs to the etk/wzc family.</text>
</comment>
<evidence type="ECO:0000256" key="16">
    <source>
        <dbReference type="SAM" id="Coils"/>
    </source>
</evidence>
<evidence type="ECO:0000256" key="6">
    <source>
        <dbReference type="ARBA" id="ARBA00022519"/>
    </source>
</evidence>
<dbReference type="GO" id="GO:0004715">
    <property type="term" value="F:non-membrane spanning protein tyrosine kinase activity"/>
    <property type="evidence" value="ECO:0007669"/>
    <property type="project" value="UniProtKB-EC"/>
</dbReference>
<sequence length="738" mass="83446">MQNDELIKSSAQQEGDTIDLSQYVRIVKRRKWSIFLIIIAFLIFGVFYISNSTPIYQANAKIQADPIQPNSSPQDQFVMNSMVFLFYETQYEIIQSRKVAESVVEKLKLIEKFKNEQEELKAKPEEENFFSFIKEIPKVFANEEKDKGETQKALTDQQLKIFLARNIQANLSVTGGTQSQIINISYQDKDPVLASEITNAISEAYIEFGLESRLNQIKDTAKWLSEQLDELRFTLQQSEDKLREFRTSQNLIDTEQQQRIANTQLQTLNTELVRAQTQLSEAEDLYRQVMQIENNGGDYRSLGPVLQSNTIRDLVREESQLTRKVQELSERYGEKHPKMIAARSDLNSAISNLDREAAKIVENIKKQYRSAQSQEKSIRDLIRKTTDGLQKYQGNSFELTRLEREVENNRRVYENFLGKLMEADVSGDYDASNIRVIDKATVPDYPIKPRGLVILAACTIFGLFFGTILAFVRELMGNVFRTPDQLEQELGLPSLGVTPLVKRKKGTVEPEKQYIADQRSTFAEAINTIRTGLIFSNIDNPPKSILITSTNGSEGKTTLAINLAVALSQMDKTLLIEMDLRKPAVGKDLEIKADMGLSDLLSGKTDTNVFHQVEGAPNLSVITCGTIPPNPMELISSKRFANLLHSLRDRFTHIVIDSPPTLPVSDSCVLAKMVDATIVAVKAEETKISMAKETITRLKKVNATITGVVLTQASPQKMSYYGEHYYQDSYYGMEGKIS</sequence>
<evidence type="ECO:0000256" key="15">
    <source>
        <dbReference type="ARBA" id="ARBA00051245"/>
    </source>
</evidence>
<reference evidence="22" key="1">
    <citation type="submission" date="2016-11" db="EMBL/GenBank/DDBJ databases">
        <authorList>
            <person name="Varghese N."/>
            <person name="Submissions S."/>
        </authorList>
    </citation>
    <scope>NUCLEOTIDE SEQUENCE [LARGE SCALE GENOMIC DNA]</scope>
    <source>
        <strain evidence="22">CGMCC 1.8995</strain>
    </source>
</reference>
<dbReference type="NCBIfam" id="TIGR01007">
    <property type="entry name" value="eps_fam"/>
    <property type="match status" value="1"/>
</dbReference>
<keyword evidence="13 17" id="KW-0472">Membrane</keyword>
<dbReference type="Proteomes" id="UP000184520">
    <property type="component" value="Unassembled WGS sequence"/>
</dbReference>
<evidence type="ECO:0000256" key="12">
    <source>
        <dbReference type="ARBA" id="ARBA00022989"/>
    </source>
</evidence>
<dbReference type="SUPFAM" id="SSF52540">
    <property type="entry name" value="P-loop containing nucleoside triphosphate hydrolases"/>
    <property type="match status" value="1"/>
</dbReference>